<dbReference type="Proteomes" id="UP000034044">
    <property type="component" value="Unassembled WGS sequence"/>
</dbReference>
<reference evidence="2 3" key="1">
    <citation type="journal article" date="2015" name="Nature">
        <title>rRNA introns, odd ribosomes, and small enigmatic genomes across a large radiation of phyla.</title>
        <authorList>
            <person name="Brown C.T."/>
            <person name="Hug L.A."/>
            <person name="Thomas B.C."/>
            <person name="Sharon I."/>
            <person name="Castelle C.J."/>
            <person name="Singh A."/>
            <person name="Wilkins M.J."/>
            <person name="Williams K.H."/>
            <person name="Banfield J.F."/>
        </authorList>
    </citation>
    <scope>NUCLEOTIDE SEQUENCE [LARGE SCALE GENOMIC DNA]</scope>
</reference>
<keyword evidence="1" id="KW-1133">Transmembrane helix</keyword>
<feature type="transmembrane region" description="Helical" evidence="1">
    <location>
        <begin position="70"/>
        <end position="89"/>
    </location>
</feature>
<name>A0A0G0IFK3_9BACT</name>
<feature type="transmembrane region" description="Helical" evidence="1">
    <location>
        <begin position="21"/>
        <end position="50"/>
    </location>
</feature>
<dbReference type="EMBL" id="LBSR01000006">
    <property type="protein sequence ID" value="KKQ23004.1"/>
    <property type="molecule type" value="Genomic_DNA"/>
</dbReference>
<comment type="caution">
    <text evidence="2">The sequence shown here is derived from an EMBL/GenBank/DDBJ whole genome shotgun (WGS) entry which is preliminary data.</text>
</comment>
<evidence type="ECO:0000256" key="1">
    <source>
        <dbReference type="SAM" id="Phobius"/>
    </source>
</evidence>
<evidence type="ECO:0000313" key="3">
    <source>
        <dbReference type="Proteomes" id="UP000034044"/>
    </source>
</evidence>
<keyword evidence="1" id="KW-0812">Transmembrane</keyword>
<organism evidence="2 3">
    <name type="scientific">Candidatus Wolfebacteria bacterium GW2011_GWC1_37_10</name>
    <dbReference type="NCBI Taxonomy" id="1619010"/>
    <lineage>
        <taxon>Bacteria</taxon>
        <taxon>Candidatus Wolfeibacteriota</taxon>
    </lineage>
</organism>
<evidence type="ECO:0000313" key="2">
    <source>
        <dbReference type="EMBL" id="KKQ23004.1"/>
    </source>
</evidence>
<accession>A0A0G0IFK3</accession>
<dbReference type="AlphaFoldDB" id="A0A0G0IFK3"/>
<proteinExistence type="predicted"/>
<keyword evidence="1" id="KW-0472">Membrane</keyword>
<feature type="transmembrane region" description="Helical" evidence="1">
    <location>
        <begin position="98"/>
        <end position="117"/>
    </location>
</feature>
<gene>
    <name evidence="2" type="ORF">US36_C0006G0003</name>
</gene>
<sequence>MFLSNILEKLNKKANYYQINPLIFIGLYIFSFLPFYLGIYLILVGLGIRVDSIIDLATKKDFQIDFSSSFVVWGVLINRLAWALPYFYIEFFGKNLKWYYHILIWLWVGISVINFIFS</sequence>
<protein>
    <submittedName>
        <fullName evidence="2">Uncharacterized protein</fullName>
    </submittedName>
</protein>